<dbReference type="Gene3D" id="1.10.10.10">
    <property type="entry name" value="Winged helix-like DNA-binding domain superfamily/Winged helix DNA-binding domain"/>
    <property type="match status" value="1"/>
</dbReference>
<gene>
    <name evidence="5" type="ORF">ING2E5B_0376</name>
</gene>
<accession>A0A098BWX6</accession>
<dbReference type="InterPro" id="IPR016032">
    <property type="entry name" value="Sig_transdc_resp-reg_C-effctor"/>
</dbReference>
<evidence type="ECO:0000313" key="6">
    <source>
        <dbReference type="Proteomes" id="UP000032417"/>
    </source>
</evidence>
<dbReference type="Pfam" id="PF00196">
    <property type="entry name" value="GerE"/>
    <property type="match status" value="1"/>
</dbReference>
<dbReference type="PANTHER" id="PTHR44688">
    <property type="entry name" value="DNA-BINDING TRANSCRIPTIONAL ACTIVATOR DEVR_DOSR"/>
    <property type="match status" value="1"/>
</dbReference>
<dbReference type="KEGG" id="pbt:ING2E5B_0376"/>
<keyword evidence="2" id="KW-0238">DNA-binding</keyword>
<name>A0A098BWX6_9BACT</name>
<dbReference type="SUPFAM" id="SSF52172">
    <property type="entry name" value="CheY-like"/>
    <property type="match status" value="1"/>
</dbReference>
<reference evidence="5 6" key="1">
    <citation type="submission" date="2014-08" db="EMBL/GenBank/DDBJ databases">
        <authorList>
            <person name="Wibberg D."/>
        </authorList>
    </citation>
    <scope>NUCLEOTIDE SEQUENCE [LARGE SCALE GENOMIC DNA]</scope>
    <source>
        <strain evidence="6">ING2-E5B</strain>
    </source>
</reference>
<dbReference type="OrthoDB" id="9797341at2"/>
<evidence type="ECO:0000313" key="5">
    <source>
        <dbReference type="EMBL" id="CEA15145.1"/>
    </source>
</evidence>
<dbReference type="Proteomes" id="UP000032417">
    <property type="component" value="Chromosome 1"/>
</dbReference>
<sequence>MLSSPLHIVVVESSKIIFEGLYSILHQSDINCRIYKAENLDELLDLLRTEKIDQIIANPLHFVNRDKEVKKIRKEFPSLSILGIDFGLMQKTVTETDASFSLYDTPEHIINLISRIDNKNRSLTNNRDDDDNLTKREIEVLTCIVNGKINKEIADELNISIHTVVRHRKNITTKTGIRSQSGLTIYAISKKIVEIEDIEI</sequence>
<dbReference type="STRING" id="1562970.ING2E5B_0376"/>
<keyword evidence="6" id="KW-1185">Reference proteome</keyword>
<dbReference type="PROSITE" id="PS00622">
    <property type="entry name" value="HTH_LUXR_1"/>
    <property type="match status" value="1"/>
</dbReference>
<dbReference type="GO" id="GO:0006355">
    <property type="term" value="P:regulation of DNA-templated transcription"/>
    <property type="evidence" value="ECO:0007669"/>
    <property type="project" value="InterPro"/>
</dbReference>
<evidence type="ECO:0000256" key="3">
    <source>
        <dbReference type="ARBA" id="ARBA00023163"/>
    </source>
</evidence>
<protein>
    <recommendedName>
        <fullName evidence="4">HTH luxR-type domain-containing protein</fullName>
    </recommendedName>
</protein>
<evidence type="ECO:0000256" key="1">
    <source>
        <dbReference type="ARBA" id="ARBA00023015"/>
    </source>
</evidence>
<dbReference type="CDD" id="cd06170">
    <property type="entry name" value="LuxR_C_like"/>
    <property type="match status" value="1"/>
</dbReference>
<dbReference type="InterPro" id="IPR000792">
    <property type="entry name" value="Tscrpt_reg_LuxR_C"/>
</dbReference>
<dbReference type="PROSITE" id="PS50043">
    <property type="entry name" value="HTH_LUXR_2"/>
    <property type="match status" value="1"/>
</dbReference>
<dbReference type="EMBL" id="LN515532">
    <property type="protein sequence ID" value="CEA15145.1"/>
    <property type="molecule type" value="Genomic_DNA"/>
</dbReference>
<evidence type="ECO:0000256" key="2">
    <source>
        <dbReference type="ARBA" id="ARBA00023125"/>
    </source>
</evidence>
<dbReference type="InterPro" id="IPR036388">
    <property type="entry name" value="WH-like_DNA-bd_sf"/>
</dbReference>
<dbReference type="AlphaFoldDB" id="A0A098BWX6"/>
<keyword evidence="3" id="KW-0804">Transcription</keyword>
<organism evidence="5 6">
    <name type="scientific">Fermentimonas caenicola</name>
    <dbReference type="NCBI Taxonomy" id="1562970"/>
    <lineage>
        <taxon>Bacteria</taxon>
        <taxon>Pseudomonadati</taxon>
        <taxon>Bacteroidota</taxon>
        <taxon>Bacteroidia</taxon>
        <taxon>Bacteroidales</taxon>
        <taxon>Dysgonomonadaceae</taxon>
        <taxon>Fermentimonas</taxon>
    </lineage>
</organism>
<dbReference type="InterPro" id="IPR011006">
    <property type="entry name" value="CheY-like_superfamily"/>
</dbReference>
<proteinExistence type="predicted"/>
<dbReference type="PANTHER" id="PTHR44688:SF16">
    <property type="entry name" value="DNA-BINDING TRANSCRIPTIONAL ACTIVATOR DEVR_DOSR"/>
    <property type="match status" value="1"/>
</dbReference>
<evidence type="ECO:0000259" key="4">
    <source>
        <dbReference type="PROSITE" id="PS50043"/>
    </source>
</evidence>
<dbReference type="GO" id="GO:0003677">
    <property type="term" value="F:DNA binding"/>
    <property type="evidence" value="ECO:0007669"/>
    <property type="project" value="UniProtKB-KW"/>
</dbReference>
<dbReference type="SUPFAM" id="SSF46894">
    <property type="entry name" value="C-terminal effector domain of the bipartite response regulators"/>
    <property type="match status" value="1"/>
</dbReference>
<dbReference type="SMART" id="SM00421">
    <property type="entry name" value="HTH_LUXR"/>
    <property type="match status" value="1"/>
</dbReference>
<feature type="domain" description="HTH luxR-type" evidence="4">
    <location>
        <begin position="126"/>
        <end position="191"/>
    </location>
</feature>
<dbReference type="HOGENOM" id="CLU_000445_90_1_10"/>
<dbReference type="PRINTS" id="PR00038">
    <property type="entry name" value="HTHLUXR"/>
</dbReference>
<keyword evidence="1" id="KW-0805">Transcription regulation</keyword>